<evidence type="ECO:0000256" key="2">
    <source>
        <dbReference type="ARBA" id="ARBA00022450"/>
    </source>
</evidence>
<dbReference type="InterPro" id="IPR000873">
    <property type="entry name" value="AMP-dep_synth/lig_dom"/>
</dbReference>
<evidence type="ECO:0000256" key="4">
    <source>
        <dbReference type="ARBA" id="ARBA00022598"/>
    </source>
</evidence>
<dbReference type="RefSeq" id="WP_071901905.1">
    <property type="nucleotide sequence ID" value="NZ_MPIN01000009.1"/>
</dbReference>
<dbReference type="Pfam" id="PF00501">
    <property type="entry name" value="AMP-binding"/>
    <property type="match status" value="1"/>
</dbReference>
<organism evidence="8 9">
    <name type="scientific">Cystobacter ferrugineus</name>
    <dbReference type="NCBI Taxonomy" id="83449"/>
    <lineage>
        <taxon>Bacteria</taxon>
        <taxon>Pseudomonadati</taxon>
        <taxon>Myxococcota</taxon>
        <taxon>Myxococcia</taxon>
        <taxon>Myxococcales</taxon>
        <taxon>Cystobacterineae</taxon>
        <taxon>Archangiaceae</taxon>
        <taxon>Cystobacter</taxon>
    </lineage>
</organism>
<evidence type="ECO:0000256" key="5">
    <source>
        <dbReference type="ARBA" id="ARBA00022832"/>
    </source>
</evidence>
<dbReference type="GO" id="GO:0016874">
    <property type="term" value="F:ligase activity"/>
    <property type="evidence" value="ECO:0007669"/>
    <property type="project" value="UniProtKB-KW"/>
</dbReference>
<keyword evidence="9" id="KW-1185">Reference proteome</keyword>
<gene>
    <name evidence="8" type="ORF">BON30_30035</name>
</gene>
<dbReference type="PROSITE" id="PS50075">
    <property type="entry name" value="CARRIER"/>
    <property type="match status" value="1"/>
</dbReference>
<comment type="caution">
    <text evidence="8">The sequence shown here is derived from an EMBL/GenBank/DDBJ whole genome shotgun (WGS) entry which is preliminary data.</text>
</comment>
<dbReference type="Gene3D" id="3.30.300.30">
    <property type="match status" value="1"/>
</dbReference>
<accession>A0A1L9B3A5</accession>
<evidence type="ECO:0000313" key="8">
    <source>
        <dbReference type="EMBL" id="OJH36749.1"/>
    </source>
</evidence>
<dbReference type="GO" id="GO:0031177">
    <property type="term" value="F:phosphopantetheine binding"/>
    <property type="evidence" value="ECO:0007669"/>
    <property type="project" value="InterPro"/>
</dbReference>
<dbReference type="InterPro" id="IPR042099">
    <property type="entry name" value="ANL_N_sf"/>
</dbReference>
<evidence type="ECO:0000256" key="3">
    <source>
        <dbReference type="ARBA" id="ARBA00022553"/>
    </source>
</evidence>
<dbReference type="PANTHER" id="PTHR22754">
    <property type="entry name" value="DISCO-INTERACTING PROTEIN 2 DIP2 -RELATED"/>
    <property type="match status" value="1"/>
</dbReference>
<dbReference type="InterPro" id="IPR009081">
    <property type="entry name" value="PP-bd_ACP"/>
</dbReference>
<dbReference type="GO" id="GO:0005886">
    <property type="term" value="C:plasma membrane"/>
    <property type="evidence" value="ECO:0007669"/>
    <property type="project" value="TreeGrafter"/>
</dbReference>
<keyword evidence="5" id="KW-0276">Fatty acid metabolism</keyword>
<dbReference type="OrthoDB" id="5480912at2"/>
<dbReference type="SMART" id="SM00823">
    <property type="entry name" value="PKS_PP"/>
    <property type="match status" value="1"/>
</dbReference>
<keyword evidence="4" id="KW-0436">Ligase</keyword>
<dbReference type="SUPFAM" id="SSF56801">
    <property type="entry name" value="Acetyl-CoA synthetase-like"/>
    <property type="match status" value="1"/>
</dbReference>
<dbReference type="STRING" id="83449.BON30_30035"/>
<dbReference type="Gene3D" id="1.10.1200.10">
    <property type="entry name" value="ACP-like"/>
    <property type="match status" value="1"/>
</dbReference>
<dbReference type="InterPro" id="IPR040097">
    <property type="entry name" value="FAAL/FAAC"/>
</dbReference>
<dbReference type="InterPro" id="IPR020806">
    <property type="entry name" value="PKS_PP-bd"/>
</dbReference>
<dbReference type="Gene3D" id="3.40.50.12780">
    <property type="entry name" value="N-terminal domain of ligase-like"/>
    <property type="match status" value="1"/>
</dbReference>
<dbReference type="SMART" id="SM01294">
    <property type="entry name" value="PKS_PP_betabranch"/>
    <property type="match status" value="1"/>
</dbReference>
<dbReference type="GO" id="GO:0070566">
    <property type="term" value="F:adenylyltransferase activity"/>
    <property type="evidence" value="ECO:0007669"/>
    <property type="project" value="TreeGrafter"/>
</dbReference>
<dbReference type="GO" id="GO:0071766">
    <property type="term" value="P:Actinobacterium-type cell wall biogenesis"/>
    <property type="evidence" value="ECO:0007669"/>
    <property type="project" value="UniProtKB-ARBA"/>
</dbReference>
<dbReference type="InterPro" id="IPR045851">
    <property type="entry name" value="AMP-bd_C_sf"/>
</dbReference>
<dbReference type="PROSITE" id="PS00455">
    <property type="entry name" value="AMP_BINDING"/>
    <property type="match status" value="1"/>
</dbReference>
<dbReference type="CDD" id="cd05931">
    <property type="entry name" value="FAAL"/>
    <property type="match status" value="1"/>
</dbReference>
<dbReference type="Pfam" id="PF00550">
    <property type="entry name" value="PP-binding"/>
    <property type="match status" value="1"/>
</dbReference>
<sequence>MAANPVHGAQFRSLIEIIRHHSERRPDKTSFVFLEDGESESSALTFGQLEQRVRAVAAQLQEMGATDQRALLLYPPGLDFIIAFLGCVYARVTAVPAYPPRNNQNLTRLRTVIEDAGAKWVLTTSSLVSNLGTQFEHVPELSTLRWLATDDVPVERRDAWKEPVVGPDTLAFLQYTSGSTGAPKGVMVSHGNVLHNERIIELSFGHTERTVFAGWLPLFHDMGLIGNVLQPLYLGVQSALMPPAAFIQKPARWLHMISRYRATTSGGPNFAYELCARKVSAEQRVGLDLSSWEVAFNGAEPVRPGTLQRFADAFKDHGLRVTALHPCYGMAETTLLVSGKVPAQHPSLFPIQADALEEGRVVPVEGDAAASANGARVLVSSGSSLLEKVRIVDPASLKECPEDRVGEVWVSSASVAQGYWNKPELTREAFQARIADTGEGPFLRTGDLAFRRGEEFVITGRLKDVIIIRGRNHYPQDIEQTVEECHPALKASGGAAFSVEVEDEERLVIVQEVERSYLRDLDVGEVVGSIRQAVSEHHELQVHAVVLLKTSSIPKTSSGKIQRHACRNGFLRKSLSAVGEWVENLQTEAKQAPSAAASANGHSEEAIQNWLLGRMAQYLGIAAEEIDVQAPFARYGLDSAVAVSLTGELAGWLGREFEPTLFWEHPSAEVLARHLADELKA</sequence>
<keyword evidence="6" id="KW-0443">Lipid metabolism</keyword>
<keyword evidence="2" id="KW-0596">Phosphopantetheine</keyword>
<dbReference type="GO" id="GO:0006633">
    <property type="term" value="P:fatty acid biosynthetic process"/>
    <property type="evidence" value="ECO:0007669"/>
    <property type="project" value="TreeGrafter"/>
</dbReference>
<evidence type="ECO:0000256" key="6">
    <source>
        <dbReference type="ARBA" id="ARBA00023098"/>
    </source>
</evidence>
<dbReference type="InterPro" id="IPR025110">
    <property type="entry name" value="AMP-bd_C"/>
</dbReference>
<comment type="similarity">
    <text evidence="1">Belongs to the ATP-dependent AMP-binding enzyme family.</text>
</comment>
<reference evidence="9" key="1">
    <citation type="submission" date="2016-11" db="EMBL/GenBank/DDBJ databases">
        <authorList>
            <person name="Shukria A."/>
            <person name="Stevens D.C."/>
        </authorList>
    </citation>
    <scope>NUCLEOTIDE SEQUENCE [LARGE SCALE GENOMIC DNA]</scope>
    <source>
        <strain evidence="9">Cbfe23</strain>
    </source>
</reference>
<evidence type="ECO:0000259" key="7">
    <source>
        <dbReference type="PROSITE" id="PS50075"/>
    </source>
</evidence>
<dbReference type="EMBL" id="MPIN01000009">
    <property type="protein sequence ID" value="OJH36749.1"/>
    <property type="molecule type" value="Genomic_DNA"/>
</dbReference>
<reference evidence="8 9" key="2">
    <citation type="submission" date="2016-12" db="EMBL/GenBank/DDBJ databases">
        <title>Draft Genome Sequence of Cystobacter ferrugineus Strain Cbfe23.</title>
        <authorList>
            <person name="Akbar S."/>
            <person name="Dowd S.E."/>
            <person name="Stevens D.C."/>
        </authorList>
    </citation>
    <scope>NUCLEOTIDE SEQUENCE [LARGE SCALE GENOMIC DNA]</scope>
    <source>
        <strain evidence="8 9">Cbfe23</strain>
    </source>
</reference>
<feature type="domain" description="Carrier" evidence="7">
    <location>
        <begin position="602"/>
        <end position="679"/>
    </location>
</feature>
<dbReference type="SUPFAM" id="SSF47336">
    <property type="entry name" value="ACP-like"/>
    <property type="match status" value="1"/>
</dbReference>
<name>A0A1L9B3A5_9BACT</name>
<dbReference type="Proteomes" id="UP000182229">
    <property type="component" value="Unassembled WGS sequence"/>
</dbReference>
<keyword evidence="3" id="KW-0597">Phosphoprotein</keyword>
<evidence type="ECO:0000313" key="9">
    <source>
        <dbReference type="Proteomes" id="UP000182229"/>
    </source>
</evidence>
<protein>
    <submittedName>
        <fullName evidence="8">AMP-dependent synthetase</fullName>
    </submittedName>
</protein>
<proteinExistence type="inferred from homology"/>
<dbReference type="FunFam" id="3.40.50.12780:FF:000013">
    <property type="entry name" value="Long-chain-fatty-acid--AMP ligase FadD32"/>
    <property type="match status" value="1"/>
</dbReference>
<dbReference type="InterPro" id="IPR036736">
    <property type="entry name" value="ACP-like_sf"/>
</dbReference>
<dbReference type="PANTHER" id="PTHR22754:SF32">
    <property type="entry name" value="DISCO-INTERACTING PROTEIN 2"/>
    <property type="match status" value="1"/>
</dbReference>
<dbReference type="Pfam" id="PF23024">
    <property type="entry name" value="AMP-dom_DIP2-like"/>
    <property type="match status" value="1"/>
</dbReference>
<dbReference type="AlphaFoldDB" id="A0A1L9B3A5"/>
<dbReference type="InterPro" id="IPR020845">
    <property type="entry name" value="AMP-binding_CS"/>
</dbReference>
<evidence type="ECO:0000256" key="1">
    <source>
        <dbReference type="ARBA" id="ARBA00006432"/>
    </source>
</evidence>